<name>A0A9E7MPU7_9CAUD</name>
<organism evidence="1 2">
    <name type="scientific">Brevundimonas phage vB_BpoS-Kabachok</name>
    <dbReference type="NCBI Taxonomy" id="2948600"/>
    <lineage>
        <taxon>Viruses</taxon>
        <taxon>Duplodnaviria</taxon>
        <taxon>Heunggongvirae</taxon>
        <taxon>Uroviricota</taxon>
        <taxon>Caudoviricetes</taxon>
        <taxon>Jeanschmidtviridae</taxon>
        <taxon>Marchewkavirus</taxon>
        <taxon>Marchewkavirus kabachok</taxon>
    </lineage>
</organism>
<evidence type="ECO:0000313" key="1">
    <source>
        <dbReference type="EMBL" id="USN14189.1"/>
    </source>
</evidence>
<protein>
    <submittedName>
        <fullName evidence="1">Uncharacterized protein</fullName>
    </submittedName>
</protein>
<keyword evidence="2" id="KW-1185">Reference proteome</keyword>
<dbReference type="Proteomes" id="UP001056685">
    <property type="component" value="Segment"/>
</dbReference>
<sequence length="245" mass="27043">MLHSVHGTVPKLKRWCGPSAISIITGQPYHHALALLKDVKAARRTYRVTKAPIVKGASSPSVRTVLKSLGYLTTQRVTPAGITVAAWLAARRPADQFTTFLIVAANHWIVVRGEEACCGILGTPTPIGQMKFRRGVVTECWVVTPSAQGVAPIVTEARKPPARASSSWDRSEARDRRAFVKLARQHAFTYDIVRDCDTIRYMEIAPCAIFPKGLDTLHHDWAETLDRVRHCLDHPEDAASGSYGR</sequence>
<proteinExistence type="predicted"/>
<accession>A0A9E7MPU7</accession>
<gene>
    <name evidence="1" type="ORF">KABACHOK_03560</name>
</gene>
<evidence type="ECO:0000313" key="2">
    <source>
        <dbReference type="Proteomes" id="UP001056685"/>
    </source>
</evidence>
<reference evidence="1" key="1">
    <citation type="submission" date="2022-05" db="EMBL/GenBank/DDBJ databases">
        <authorList>
            <person name="Friedrich I."/>
            <person name="Poehlein A."/>
            <person name="Schneider D."/>
            <person name="Hertel R."/>
            <person name="Daniel R."/>
        </authorList>
    </citation>
    <scope>NUCLEOTIDE SEQUENCE</scope>
</reference>
<dbReference type="EMBL" id="ON529852">
    <property type="protein sequence ID" value="USN14189.1"/>
    <property type="molecule type" value="Genomic_DNA"/>
</dbReference>